<accession>G0L1P7</accession>
<dbReference type="HOGENOM" id="CLU_100997_5_0_10"/>
<evidence type="ECO:0000313" key="1">
    <source>
        <dbReference type="EMBL" id="CAZ97801.1"/>
    </source>
</evidence>
<name>G0L1P7_ZOBGA</name>
<dbReference type="AlphaFoldDB" id="G0L1P7"/>
<dbReference type="STRING" id="63186.ZOBELLIA_3663"/>
<dbReference type="EMBL" id="FP476056">
    <property type="protein sequence ID" value="CAZ97801.1"/>
    <property type="molecule type" value="Genomic_DNA"/>
</dbReference>
<dbReference type="PANTHER" id="PTHR38436">
    <property type="entry name" value="POLYKETIDE CYCLASE SNOAL-LIKE DOMAIN"/>
    <property type="match status" value="1"/>
</dbReference>
<organism evidence="1 2">
    <name type="scientific">Zobellia galactanivorans (strain DSM 12802 / CCUG 47099 / CIP 106680 / NCIMB 13871 / Dsij)</name>
    <dbReference type="NCBI Taxonomy" id="63186"/>
    <lineage>
        <taxon>Bacteria</taxon>
        <taxon>Pseudomonadati</taxon>
        <taxon>Bacteroidota</taxon>
        <taxon>Flavobacteriia</taxon>
        <taxon>Flavobacteriales</taxon>
        <taxon>Flavobacteriaceae</taxon>
        <taxon>Zobellia</taxon>
    </lineage>
</organism>
<reference evidence="2" key="1">
    <citation type="submission" date="2009-07" db="EMBL/GenBank/DDBJ databases">
        <title>Complete genome sequence of Zobellia galactanivorans Dsij.</title>
        <authorList>
            <consortium name="Genoscope - CEA"/>
        </authorList>
    </citation>
    <scope>NUCLEOTIDE SEQUENCE [LARGE SCALE GENOMIC DNA]</scope>
    <source>
        <strain evidence="2">DSM 12802 / CCUG 47099 / CIP 106680 / NCIMB 13871 / Dsij</strain>
    </source>
</reference>
<sequence>MKPIGLLLTLLISIMASSCKDNGQLHSDGLPKLEHLMATNYNNFIEASWNKKNMDTLQSVSAENYIHNQNGIRVADNQNEMKAFMNIYFMGFPDAYMTVDATVIKGQQLFTHWTLTGTNTGIFSETPATGKKIKLSGHATVSFNNKGKIIQEDVYYNELELLQQLGYTLNPPVLK</sequence>
<dbReference type="GO" id="GO:0030638">
    <property type="term" value="P:polyketide metabolic process"/>
    <property type="evidence" value="ECO:0007669"/>
    <property type="project" value="InterPro"/>
</dbReference>
<dbReference type="Proteomes" id="UP000008898">
    <property type="component" value="Chromosome"/>
</dbReference>
<evidence type="ECO:0000313" key="2">
    <source>
        <dbReference type="Proteomes" id="UP000008898"/>
    </source>
</evidence>
<protein>
    <submittedName>
        <fullName evidence="1">Conserved hypothetical membrane protein</fullName>
    </submittedName>
</protein>
<proteinExistence type="predicted"/>
<dbReference type="PROSITE" id="PS51257">
    <property type="entry name" value="PROKAR_LIPOPROTEIN"/>
    <property type="match status" value="1"/>
</dbReference>
<dbReference type="InterPro" id="IPR009959">
    <property type="entry name" value="Cyclase_SnoaL-like"/>
</dbReference>
<dbReference type="Pfam" id="PF07366">
    <property type="entry name" value="SnoaL"/>
    <property type="match status" value="1"/>
</dbReference>
<dbReference type="InterPro" id="IPR032710">
    <property type="entry name" value="NTF2-like_dom_sf"/>
</dbReference>
<dbReference type="OrthoDB" id="1442472at2"/>
<gene>
    <name evidence="1" type="ordered locus">zobellia_3663</name>
</gene>
<dbReference type="SUPFAM" id="SSF54427">
    <property type="entry name" value="NTF2-like"/>
    <property type="match status" value="1"/>
</dbReference>
<dbReference type="Gene3D" id="3.10.450.50">
    <property type="match status" value="1"/>
</dbReference>
<reference evidence="1 2" key="2">
    <citation type="journal article" date="2012" name="Environ. Microbiol.">
        <title>Characterization of the first alginolytic operons in a marine bacterium: from their emergence in marine Flavobacteriia to their independent transfers to marine Proteobacteria and human gut Bacteroides.</title>
        <authorList>
            <person name="Thomas F."/>
            <person name="Barbeyron T."/>
            <person name="Tonon T."/>
            <person name="Genicot S."/>
            <person name="Czjzek M."/>
            <person name="Michel G."/>
        </authorList>
    </citation>
    <scope>NUCLEOTIDE SEQUENCE [LARGE SCALE GENOMIC DNA]</scope>
    <source>
        <strain evidence="2">DSM 12802 / CCUG 47099 / CIP 106680 / NCIMB 13871 / Dsij</strain>
    </source>
</reference>
<dbReference type="PANTHER" id="PTHR38436:SF1">
    <property type="entry name" value="ESTER CYCLASE"/>
    <property type="match status" value="1"/>
</dbReference>
<keyword evidence="2" id="KW-1185">Reference proteome</keyword>
<dbReference type="RefSeq" id="WP_013994991.1">
    <property type="nucleotide sequence ID" value="NC_015844.1"/>
</dbReference>
<dbReference type="KEGG" id="zga:ZOBELLIA_3663"/>